<organism evidence="1 2">
    <name type="scientific">Stylosanthes scabra</name>
    <dbReference type="NCBI Taxonomy" id="79078"/>
    <lineage>
        <taxon>Eukaryota</taxon>
        <taxon>Viridiplantae</taxon>
        <taxon>Streptophyta</taxon>
        <taxon>Embryophyta</taxon>
        <taxon>Tracheophyta</taxon>
        <taxon>Spermatophyta</taxon>
        <taxon>Magnoliopsida</taxon>
        <taxon>eudicotyledons</taxon>
        <taxon>Gunneridae</taxon>
        <taxon>Pentapetalae</taxon>
        <taxon>rosids</taxon>
        <taxon>fabids</taxon>
        <taxon>Fabales</taxon>
        <taxon>Fabaceae</taxon>
        <taxon>Papilionoideae</taxon>
        <taxon>50 kb inversion clade</taxon>
        <taxon>dalbergioids sensu lato</taxon>
        <taxon>Dalbergieae</taxon>
        <taxon>Pterocarpus clade</taxon>
        <taxon>Stylosanthes</taxon>
    </lineage>
</organism>
<protein>
    <submittedName>
        <fullName evidence="1">Uncharacterized protein</fullName>
    </submittedName>
</protein>
<gene>
    <name evidence="1" type="ORF">PIB30_048080</name>
</gene>
<dbReference type="Proteomes" id="UP001341840">
    <property type="component" value="Unassembled WGS sequence"/>
</dbReference>
<name>A0ABU6VH08_9FABA</name>
<accession>A0ABU6VH08</accession>
<evidence type="ECO:0000313" key="2">
    <source>
        <dbReference type="Proteomes" id="UP001341840"/>
    </source>
</evidence>
<dbReference type="EMBL" id="JASCZI010151347">
    <property type="protein sequence ID" value="MED6172227.1"/>
    <property type="molecule type" value="Genomic_DNA"/>
</dbReference>
<sequence length="136" mass="15268">MKTGTLQWQSRLIVAKENWCSCNSLEDVATIPISFAGIEANLIPVQRRTTTRIKRKEKLEKNPCSYNSRALAVTQVASVFNFGQRRGLQFAISPGPAVSSTHQEQTQCMCTKGPNPWLRSSRRRNRMFGAGDAKPR</sequence>
<reference evidence="1 2" key="1">
    <citation type="journal article" date="2023" name="Plants (Basel)">
        <title>Bridging the Gap: Combining Genomics and Transcriptomics Approaches to Understand Stylosanthes scabra, an Orphan Legume from the Brazilian Caatinga.</title>
        <authorList>
            <person name="Ferreira-Neto J.R.C."/>
            <person name="da Silva M.D."/>
            <person name="Binneck E."/>
            <person name="de Melo N.F."/>
            <person name="da Silva R.H."/>
            <person name="de Melo A.L.T.M."/>
            <person name="Pandolfi V."/>
            <person name="Bustamante F.O."/>
            <person name="Brasileiro-Vidal A.C."/>
            <person name="Benko-Iseppon A.M."/>
        </authorList>
    </citation>
    <scope>NUCLEOTIDE SEQUENCE [LARGE SCALE GENOMIC DNA]</scope>
    <source>
        <tissue evidence="1">Leaves</tissue>
    </source>
</reference>
<proteinExistence type="predicted"/>
<comment type="caution">
    <text evidence="1">The sequence shown here is derived from an EMBL/GenBank/DDBJ whole genome shotgun (WGS) entry which is preliminary data.</text>
</comment>
<evidence type="ECO:0000313" key="1">
    <source>
        <dbReference type="EMBL" id="MED6172227.1"/>
    </source>
</evidence>
<keyword evidence="2" id="KW-1185">Reference proteome</keyword>